<name>A0ACC2N4C7_9HYME</name>
<dbReference type="Proteomes" id="UP001239111">
    <property type="component" value="Chromosome 4"/>
</dbReference>
<dbReference type="EMBL" id="CM056744">
    <property type="protein sequence ID" value="KAJ8665546.1"/>
    <property type="molecule type" value="Genomic_DNA"/>
</dbReference>
<keyword evidence="2" id="KW-1185">Reference proteome</keyword>
<gene>
    <name evidence="1" type="ORF">QAD02_007208</name>
</gene>
<organism evidence="1 2">
    <name type="scientific">Eretmocerus hayati</name>
    <dbReference type="NCBI Taxonomy" id="131215"/>
    <lineage>
        <taxon>Eukaryota</taxon>
        <taxon>Metazoa</taxon>
        <taxon>Ecdysozoa</taxon>
        <taxon>Arthropoda</taxon>
        <taxon>Hexapoda</taxon>
        <taxon>Insecta</taxon>
        <taxon>Pterygota</taxon>
        <taxon>Neoptera</taxon>
        <taxon>Endopterygota</taxon>
        <taxon>Hymenoptera</taxon>
        <taxon>Apocrita</taxon>
        <taxon>Proctotrupomorpha</taxon>
        <taxon>Chalcidoidea</taxon>
        <taxon>Aphelinidae</taxon>
        <taxon>Aphelininae</taxon>
        <taxon>Eretmocerus</taxon>
    </lineage>
</organism>
<comment type="caution">
    <text evidence="1">The sequence shown here is derived from an EMBL/GenBank/DDBJ whole genome shotgun (WGS) entry which is preliminary data.</text>
</comment>
<protein>
    <submittedName>
        <fullName evidence="1">Uncharacterized protein</fullName>
    </submittedName>
</protein>
<evidence type="ECO:0000313" key="2">
    <source>
        <dbReference type="Proteomes" id="UP001239111"/>
    </source>
</evidence>
<sequence length="106" mass="10996">MNWNADMSKGGGLYTGLECGCGPLGPPRHWSADAAVQSGSTTVRLECGNHWNADASKEGWLRLSTLETGNSCKRPPSFWSADKAHGVAQSFDVGIADATISGGSAA</sequence>
<proteinExistence type="predicted"/>
<accession>A0ACC2N4C7</accession>
<reference evidence="1" key="1">
    <citation type="submission" date="2023-04" db="EMBL/GenBank/DDBJ databases">
        <title>A chromosome-level genome assembly of the parasitoid wasp Eretmocerus hayati.</title>
        <authorList>
            <person name="Zhong Y."/>
            <person name="Liu S."/>
            <person name="Liu Y."/>
        </authorList>
    </citation>
    <scope>NUCLEOTIDE SEQUENCE</scope>
    <source>
        <strain evidence="1">ZJU_SS_LIU_2023</strain>
    </source>
</reference>
<evidence type="ECO:0000313" key="1">
    <source>
        <dbReference type="EMBL" id="KAJ8665546.1"/>
    </source>
</evidence>